<feature type="transmembrane region" description="Helical" evidence="6">
    <location>
        <begin position="336"/>
        <end position="356"/>
    </location>
</feature>
<gene>
    <name evidence="7" type="ORF">V5E97_34550</name>
</gene>
<keyword evidence="2" id="KW-1003">Cell membrane</keyword>
<organism evidence="7">
    <name type="scientific">Singulisphaera sp. Ch08</name>
    <dbReference type="NCBI Taxonomy" id="3120278"/>
    <lineage>
        <taxon>Bacteria</taxon>
        <taxon>Pseudomonadati</taxon>
        <taxon>Planctomycetota</taxon>
        <taxon>Planctomycetia</taxon>
        <taxon>Isosphaerales</taxon>
        <taxon>Isosphaeraceae</taxon>
        <taxon>Singulisphaera</taxon>
    </lineage>
</organism>
<feature type="transmembrane region" description="Helical" evidence="6">
    <location>
        <begin position="103"/>
        <end position="120"/>
    </location>
</feature>
<dbReference type="AlphaFoldDB" id="A0AAU7CDH9"/>
<feature type="transmembrane region" description="Helical" evidence="6">
    <location>
        <begin position="12"/>
        <end position="30"/>
    </location>
</feature>
<feature type="transmembrane region" description="Helical" evidence="6">
    <location>
        <begin position="311"/>
        <end position="329"/>
    </location>
</feature>
<dbReference type="GO" id="GO:0043190">
    <property type="term" value="C:ATP-binding cassette (ABC) transporter complex"/>
    <property type="evidence" value="ECO:0007669"/>
    <property type="project" value="TreeGrafter"/>
</dbReference>
<dbReference type="EMBL" id="CP155447">
    <property type="protein sequence ID" value="XBH03394.1"/>
    <property type="molecule type" value="Genomic_DNA"/>
</dbReference>
<name>A0AAU7CDH9_9BACT</name>
<evidence type="ECO:0000256" key="5">
    <source>
        <dbReference type="ARBA" id="ARBA00023136"/>
    </source>
</evidence>
<comment type="subcellular location">
    <subcellularLocation>
        <location evidence="1">Cell membrane</location>
        <topology evidence="1">Multi-pass membrane protein</topology>
    </subcellularLocation>
</comment>
<evidence type="ECO:0000256" key="2">
    <source>
        <dbReference type="ARBA" id="ARBA00022475"/>
    </source>
</evidence>
<sequence length="388" mass="43565">MRILDRERYWAFLKAYIICFVALVGLYVVIDAFSNLDEFAKRAEGVTQLFQVMGWYYLIHMSQFYDRLCGVIGMMAAIFTVTWMQKNNELLAMLAAGISTQRVIRPVWISTIAVSLLAVFNQEVIMPRYAAEIQRSHDDDGSLKVLVPSRYDSNKVVIHGREADRRNKTLLPCNITVPADMLGVIVEIEAKQARYIPPDHPRAPLTGGWLLRGTRLITPVDEKIFEDKNGVLVKVEDLKGFPSLADSKSSLLGDSFFLRSTLDFDSVARSRDWYHYATTTELIQSLSDQSNDKAERVTIAVFLHSRLLRPLQSLNLMMLSLPLVLGGFGRNMFVNLGLSLGTSALFYGVCFLSNYLGDHSVINPELAAWAPLIGFGSIAVARWGSIRT</sequence>
<reference evidence="7" key="1">
    <citation type="submission" date="2024-05" db="EMBL/GenBank/DDBJ databases">
        <title>Planctomycetes of the genus Singulisphaera possess chitinolytic capabilities.</title>
        <authorList>
            <person name="Ivanova A."/>
        </authorList>
    </citation>
    <scope>NUCLEOTIDE SEQUENCE</scope>
    <source>
        <strain evidence="7">Ch08T</strain>
    </source>
</reference>
<feature type="transmembrane region" description="Helical" evidence="6">
    <location>
        <begin position="368"/>
        <end position="385"/>
    </location>
</feature>
<evidence type="ECO:0000256" key="3">
    <source>
        <dbReference type="ARBA" id="ARBA00022692"/>
    </source>
</evidence>
<dbReference type="RefSeq" id="WP_406696126.1">
    <property type="nucleotide sequence ID" value="NZ_CP155447.1"/>
</dbReference>
<feature type="transmembrane region" description="Helical" evidence="6">
    <location>
        <begin position="64"/>
        <end position="83"/>
    </location>
</feature>
<evidence type="ECO:0000256" key="1">
    <source>
        <dbReference type="ARBA" id="ARBA00004651"/>
    </source>
</evidence>
<dbReference type="GO" id="GO:0015920">
    <property type="term" value="P:lipopolysaccharide transport"/>
    <property type="evidence" value="ECO:0007669"/>
    <property type="project" value="TreeGrafter"/>
</dbReference>
<keyword evidence="4 6" id="KW-1133">Transmembrane helix</keyword>
<dbReference type="PANTHER" id="PTHR33529:SF2">
    <property type="entry name" value="LIPOPOLYSACCHARIDE EXPORT SYSTEM PERMEASE PROTEIN LPTG"/>
    <property type="match status" value="1"/>
</dbReference>
<dbReference type="InterPro" id="IPR005495">
    <property type="entry name" value="LptG/LptF_permease"/>
</dbReference>
<keyword evidence="5 6" id="KW-0472">Membrane</keyword>
<accession>A0AAU7CDH9</accession>
<evidence type="ECO:0000313" key="7">
    <source>
        <dbReference type="EMBL" id="XBH03394.1"/>
    </source>
</evidence>
<keyword evidence="3 6" id="KW-0812">Transmembrane</keyword>
<proteinExistence type="predicted"/>
<protein>
    <submittedName>
        <fullName evidence="7">LptF/LptG family permease</fullName>
    </submittedName>
</protein>
<dbReference type="Pfam" id="PF03739">
    <property type="entry name" value="LptF_LptG"/>
    <property type="match status" value="1"/>
</dbReference>
<dbReference type="PANTHER" id="PTHR33529">
    <property type="entry name" value="SLR0882 PROTEIN-RELATED"/>
    <property type="match status" value="1"/>
</dbReference>
<evidence type="ECO:0000256" key="4">
    <source>
        <dbReference type="ARBA" id="ARBA00022989"/>
    </source>
</evidence>
<evidence type="ECO:0000256" key="6">
    <source>
        <dbReference type="SAM" id="Phobius"/>
    </source>
</evidence>